<comment type="subcellular location">
    <subcellularLocation>
        <location evidence="1">Cell inner membrane</location>
        <topology evidence="1">Peripheral membrane protein</topology>
    </subcellularLocation>
</comment>
<evidence type="ECO:0000256" key="1">
    <source>
        <dbReference type="ARBA" id="ARBA00004417"/>
    </source>
</evidence>
<evidence type="ECO:0000256" key="5">
    <source>
        <dbReference type="ARBA" id="ARBA00022741"/>
    </source>
</evidence>
<dbReference type="GO" id="GO:0016887">
    <property type="term" value="F:ATP hydrolysis activity"/>
    <property type="evidence" value="ECO:0007669"/>
    <property type="project" value="InterPro"/>
</dbReference>
<dbReference type="Gene3D" id="3.40.50.300">
    <property type="entry name" value="P-loop containing nucleotide triphosphate hydrolases"/>
    <property type="match status" value="1"/>
</dbReference>
<evidence type="ECO:0000256" key="4">
    <source>
        <dbReference type="ARBA" id="ARBA00022475"/>
    </source>
</evidence>
<sequence length="321" mass="35492">MTLLNVTNLTISFNTPDGYIKAVNQLNLKLNPGEALGIVGESGSGKTQLVLGIMGLLASNSNVSGSVKFHNTELIGLSQKALNKIRGNKISIVFQDPMTALNPYLKISTQMIEVLKYHKNMNYKEAKNEALKMLDLVKISDAKNRIDMYPHEFSGGMRQRVLIAMSLLCKPDILIADEPTTALDVTVQAQIVNLLKELKQELGSAIIIITHDLGVVAGICNQVMVMYAGNIMERGSVNHIFYTPKHPYTKALLRSIPNLKSENYDNLPTITGHPPNLLQLPKGCSFADRCEFVMDVCKNHMPPLNNISEQIQNTCFLELSK</sequence>
<dbReference type="SUPFAM" id="SSF52540">
    <property type="entry name" value="P-loop containing nucleoside triphosphate hydrolases"/>
    <property type="match status" value="1"/>
</dbReference>
<dbReference type="GO" id="GO:0005886">
    <property type="term" value="C:plasma membrane"/>
    <property type="evidence" value="ECO:0007669"/>
    <property type="project" value="UniProtKB-SubCell"/>
</dbReference>
<dbReference type="FunFam" id="3.40.50.300:FF:000016">
    <property type="entry name" value="Oligopeptide ABC transporter ATP-binding component"/>
    <property type="match status" value="1"/>
</dbReference>
<dbReference type="EMBL" id="QOVW01000112">
    <property type="protein sequence ID" value="RDB35055.1"/>
    <property type="molecule type" value="Genomic_DNA"/>
</dbReference>
<protein>
    <submittedName>
        <fullName evidence="9">ATP-binding cassette domain-containing protein</fullName>
    </submittedName>
</protein>
<evidence type="ECO:0000256" key="3">
    <source>
        <dbReference type="ARBA" id="ARBA00022448"/>
    </source>
</evidence>
<dbReference type="PROSITE" id="PS50893">
    <property type="entry name" value="ABC_TRANSPORTER_2"/>
    <property type="match status" value="1"/>
</dbReference>
<dbReference type="InterPro" id="IPR050388">
    <property type="entry name" value="ABC_Ni/Peptide_Import"/>
</dbReference>
<proteinExistence type="inferred from homology"/>
<dbReference type="AlphaFoldDB" id="A0A369KQT9"/>
<gene>
    <name evidence="9" type="ORF">DCC88_12150</name>
</gene>
<dbReference type="PANTHER" id="PTHR43297:SF7">
    <property type="entry name" value="D,D-DIPEPTIDE TRANSPORT ATP-BINDING PROTEIN DDPD-RELATED"/>
    <property type="match status" value="1"/>
</dbReference>
<keyword evidence="7" id="KW-0472">Membrane</keyword>
<dbReference type="GO" id="GO:0015833">
    <property type="term" value="P:peptide transport"/>
    <property type="evidence" value="ECO:0007669"/>
    <property type="project" value="InterPro"/>
</dbReference>
<dbReference type="PROSITE" id="PS00211">
    <property type="entry name" value="ABC_TRANSPORTER_1"/>
    <property type="match status" value="1"/>
</dbReference>
<dbReference type="InterPro" id="IPR003593">
    <property type="entry name" value="AAA+_ATPase"/>
</dbReference>
<keyword evidence="4" id="KW-1003">Cell membrane</keyword>
<organism evidence="9 10">
    <name type="scientific">Spirobacillus cienkowskii</name>
    <dbReference type="NCBI Taxonomy" id="495820"/>
    <lineage>
        <taxon>Bacteria</taxon>
        <taxon>Pseudomonadati</taxon>
        <taxon>Bdellovibrionota</taxon>
        <taxon>Oligoflexia</taxon>
        <taxon>Silvanigrellales</taxon>
        <taxon>Spirobacillus</taxon>
    </lineage>
</organism>
<reference evidence="9" key="1">
    <citation type="submission" date="2018-04" db="EMBL/GenBank/DDBJ databases">
        <title>Draft genome sequence of the Candidatus Spirobacillus cienkowskii, a pathogen of freshwater Daphnia species, reconstructed from hemolymph metagenomic reads.</title>
        <authorList>
            <person name="Bresciani L."/>
            <person name="Lemos L.N."/>
            <person name="Wale N."/>
            <person name="Lin J.Y."/>
            <person name="Fernandes G.R."/>
            <person name="Duffy M.A."/>
            <person name="Rodrigues J.M."/>
        </authorList>
    </citation>
    <scope>NUCLEOTIDE SEQUENCE [LARGE SCALE GENOMIC DNA]</scope>
    <source>
        <strain evidence="9">Binning01</strain>
    </source>
</reference>
<keyword evidence="3" id="KW-0813">Transport</keyword>
<feature type="domain" description="ABC transporter" evidence="8">
    <location>
        <begin position="4"/>
        <end position="253"/>
    </location>
</feature>
<accession>A0A369KQT9</accession>
<dbReference type="GO" id="GO:0005524">
    <property type="term" value="F:ATP binding"/>
    <property type="evidence" value="ECO:0007669"/>
    <property type="project" value="UniProtKB-KW"/>
</dbReference>
<dbReference type="SMART" id="SM00382">
    <property type="entry name" value="AAA"/>
    <property type="match status" value="1"/>
</dbReference>
<evidence type="ECO:0000313" key="10">
    <source>
        <dbReference type="Proteomes" id="UP000253934"/>
    </source>
</evidence>
<dbReference type="InterPro" id="IPR017871">
    <property type="entry name" value="ABC_transporter-like_CS"/>
</dbReference>
<dbReference type="Proteomes" id="UP000253934">
    <property type="component" value="Unassembled WGS sequence"/>
</dbReference>
<evidence type="ECO:0000259" key="8">
    <source>
        <dbReference type="PROSITE" id="PS50893"/>
    </source>
</evidence>
<dbReference type="InterPro" id="IPR003439">
    <property type="entry name" value="ABC_transporter-like_ATP-bd"/>
</dbReference>
<dbReference type="InterPro" id="IPR013563">
    <property type="entry name" value="Oligopep_ABC_C"/>
</dbReference>
<evidence type="ECO:0000256" key="7">
    <source>
        <dbReference type="ARBA" id="ARBA00023136"/>
    </source>
</evidence>
<name>A0A369KQT9_9BACT</name>
<evidence type="ECO:0000256" key="6">
    <source>
        <dbReference type="ARBA" id="ARBA00022840"/>
    </source>
</evidence>
<comment type="similarity">
    <text evidence="2">Belongs to the ABC transporter superfamily.</text>
</comment>
<dbReference type="CDD" id="cd03257">
    <property type="entry name" value="ABC_NikE_OppD_transporters"/>
    <property type="match status" value="1"/>
</dbReference>
<dbReference type="Pfam" id="PF08352">
    <property type="entry name" value="oligo_HPY"/>
    <property type="match status" value="1"/>
</dbReference>
<dbReference type="InterPro" id="IPR027417">
    <property type="entry name" value="P-loop_NTPase"/>
</dbReference>
<keyword evidence="10" id="KW-1185">Reference proteome</keyword>
<dbReference type="PANTHER" id="PTHR43297">
    <property type="entry name" value="OLIGOPEPTIDE TRANSPORT ATP-BINDING PROTEIN APPD"/>
    <property type="match status" value="1"/>
</dbReference>
<keyword evidence="6 9" id="KW-0067">ATP-binding</keyword>
<comment type="caution">
    <text evidence="9">The sequence shown here is derived from an EMBL/GenBank/DDBJ whole genome shotgun (WGS) entry which is preliminary data.</text>
</comment>
<evidence type="ECO:0000313" key="9">
    <source>
        <dbReference type="EMBL" id="RDB35055.1"/>
    </source>
</evidence>
<keyword evidence="5" id="KW-0547">Nucleotide-binding</keyword>
<dbReference type="Pfam" id="PF00005">
    <property type="entry name" value="ABC_tran"/>
    <property type="match status" value="1"/>
</dbReference>
<evidence type="ECO:0000256" key="2">
    <source>
        <dbReference type="ARBA" id="ARBA00005417"/>
    </source>
</evidence>
<dbReference type="NCBIfam" id="TIGR01727">
    <property type="entry name" value="oligo_HPY"/>
    <property type="match status" value="1"/>
</dbReference>